<organism evidence="1">
    <name type="scientific">uncultured Caudovirales phage</name>
    <dbReference type="NCBI Taxonomy" id="2100421"/>
    <lineage>
        <taxon>Viruses</taxon>
        <taxon>Duplodnaviria</taxon>
        <taxon>Heunggongvirae</taxon>
        <taxon>Uroviricota</taxon>
        <taxon>Caudoviricetes</taxon>
        <taxon>Peduoviridae</taxon>
        <taxon>Maltschvirus</taxon>
        <taxon>Maltschvirus maltsch</taxon>
    </lineage>
</organism>
<name>A0A6J5PSG1_9CAUD</name>
<reference evidence="1" key="1">
    <citation type="submission" date="2020-05" db="EMBL/GenBank/DDBJ databases">
        <authorList>
            <person name="Chiriac C."/>
            <person name="Salcher M."/>
            <person name="Ghai R."/>
            <person name="Kavagutti S V."/>
        </authorList>
    </citation>
    <scope>NUCLEOTIDE SEQUENCE</scope>
</reference>
<gene>
    <name evidence="1" type="ORF">UFOVP972_59</name>
</gene>
<dbReference type="EMBL" id="LR796923">
    <property type="protein sequence ID" value="CAB4174603.1"/>
    <property type="molecule type" value="Genomic_DNA"/>
</dbReference>
<protein>
    <submittedName>
        <fullName evidence="1">Uncharacterized protein</fullName>
    </submittedName>
</protein>
<sequence length="137" mass="15746">MPTRHLTIMVEICTQRMITHARRFFCFRYSTVVSSSYLTPPFARHPEFSNGLYSTTRNQVNGVVRAGLEPATRNFLGSSPMARYPPILYVYQCLLPVFIPATRQFRHLTNRTSKTHLFQGKETPFNVFCVVSQGIEP</sequence>
<accession>A0A6J5PSG1</accession>
<proteinExistence type="predicted"/>
<evidence type="ECO:0000313" key="1">
    <source>
        <dbReference type="EMBL" id="CAB4174603.1"/>
    </source>
</evidence>